<organism evidence="2 3">
    <name type="scientific">Sphaeroforma arctica JP610</name>
    <dbReference type="NCBI Taxonomy" id="667725"/>
    <lineage>
        <taxon>Eukaryota</taxon>
        <taxon>Ichthyosporea</taxon>
        <taxon>Ichthyophonida</taxon>
        <taxon>Sphaeroforma</taxon>
    </lineage>
</organism>
<evidence type="ECO:0000256" key="1">
    <source>
        <dbReference type="SAM" id="MobiDB-lite"/>
    </source>
</evidence>
<dbReference type="RefSeq" id="XP_014151699.1">
    <property type="nucleotide sequence ID" value="XM_014296224.1"/>
</dbReference>
<gene>
    <name evidence="2" type="ORF">SARC_09753</name>
</gene>
<evidence type="ECO:0000313" key="2">
    <source>
        <dbReference type="EMBL" id="KNC77797.1"/>
    </source>
</evidence>
<sequence>MTGTSKSSDTLSTVDSGNPRAAEEATLKEQILALRKENATLKAELIKTKICAPEMSEELKMLNRNNTAMESALLSAHRCSEEVWEKQLNASKHQILKNEDKLEAVSGILERLQAVLTEPQSRRTSNANGNE</sequence>
<feature type="region of interest" description="Disordered" evidence="1">
    <location>
        <begin position="1"/>
        <end position="22"/>
    </location>
</feature>
<dbReference type="Proteomes" id="UP000054560">
    <property type="component" value="Unassembled WGS sequence"/>
</dbReference>
<name>A0A0L0FLZ3_9EUKA</name>
<dbReference type="GeneID" id="25910257"/>
<proteinExistence type="predicted"/>
<protein>
    <submittedName>
        <fullName evidence="2">Uncharacterized protein</fullName>
    </submittedName>
</protein>
<accession>A0A0L0FLZ3</accession>
<reference evidence="2 3" key="1">
    <citation type="submission" date="2011-02" db="EMBL/GenBank/DDBJ databases">
        <title>The Genome Sequence of Sphaeroforma arctica JP610.</title>
        <authorList>
            <consortium name="The Broad Institute Genome Sequencing Platform"/>
            <person name="Russ C."/>
            <person name="Cuomo C."/>
            <person name="Young S.K."/>
            <person name="Zeng Q."/>
            <person name="Gargeya S."/>
            <person name="Alvarado L."/>
            <person name="Berlin A."/>
            <person name="Chapman S.B."/>
            <person name="Chen Z."/>
            <person name="Freedman E."/>
            <person name="Gellesch M."/>
            <person name="Goldberg J."/>
            <person name="Griggs A."/>
            <person name="Gujja S."/>
            <person name="Heilman E."/>
            <person name="Heiman D."/>
            <person name="Howarth C."/>
            <person name="Mehta T."/>
            <person name="Neiman D."/>
            <person name="Pearson M."/>
            <person name="Roberts A."/>
            <person name="Saif S."/>
            <person name="Shea T."/>
            <person name="Shenoy N."/>
            <person name="Sisk P."/>
            <person name="Stolte C."/>
            <person name="Sykes S."/>
            <person name="White J."/>
            <person name="Yandava C."/>
            <person name="Burger G."/>
            <person name="Gray M.W."/>
            <person name="Holland P.W.H."/>
            <person name="King N."/>
            <person name="Lang F.B.F."/>
            <person name="Roger A.J."/>
            <person name="Ruiz-Trillo I."/>
            <person name="Haas B."/>
            <person name="Nusbaum C."/>
            <person name="Birren B."/>
        </authorList>
    </citation>
    <scope>NUCLEOTIDE SEQUENCE [LARGE SCALE GENOMIC DNA]</scope>
    <source>
        <strain evidence="2 3">JP610</strain>
    </source>
</reference>
<feature type="compositionally biased region" description="Polar residues" evidence="1">
    <location>
        <begin position="1"/>
        <end position="16"/>
    </location>
</feature>
<evidence type="ECO:0000313" key="3">
    <source>
        <dbReference type="Proteomes" id="UP000054560"/>
    </source>
</evidence>
<dbReference type="AlphaFoldDB" id="A0A0L0FLZ3"/>
<dbReference type="EMBL" id="KQ242628">
    <property type="protein sequence ID" value="KNC77797.1"/>
    <property type="molecule type" value="Genomic_DNA"/>
</dbReference>
<keyword evidence="3" id="KW-1185">Reference proteome</keyword>